<gene>
    <name evidence="5" type="ORF">IAC95_01695</name>
</gene>
<evidence type="ECO:0000256" key="4">
    <source>
        <dbReference type="SAM" id="SignalP"/>
    </source>
</evidence>
<feature type="chain" id="PRO_5039213300" evidence="4">
    <location>
        <begin position="23"/>
        <end position="468"/>
    </location>
</feature>
<proteinExistence type="inferred from homology"/>
<sequence length="468" mass="52108">MKKILAILLAVLLTVGALFALAACEKDKEIIIRVLENDTAKKEGYLDYLLNAFNEKYAGQNVKAVDANMDEYSNLELDGPYGHGPDVLYQANDVLMKYVDGHHVMPIDVQSLDCYDEIPQNAWNAYKADNNGQTVYCGIPVNVQQPLLFYRKDMLPENWQTEWDDNRNGVPDMVEFWNEMYAYSVQIRNSDSLKFGFVLQLNNEYFNSGFLFTYGGYVFGDNNTDDTDIGLANANAKLGGKIIWDLAGIMDEKCLDDSFTVGRETMLANGTIFATICTPDMTSSFVNQLVLQYQNQGMTEEEAKAATEENLVITGLPKLPADGDITVRKDVNDDSLWVAHKTMGGVNGYGISSYTKNREWSLKFVEFATSLEMVTKRAEMLGVVPARADALQGITDEASRVTFENLDNGTLVVMPSISAVGQIWLPISSGFKKIATDGCGDRTYTLDNIQSILEDISDDIYKAIHTFS</sequence>
<dbReference type="GO" id="GO:1901982">
    <property type="term" value="F:maltose binding"/>
    <property type="evidence" value="ECO:0007669"/>
    <property type="project" value="TreeGrafter"/>
</dbReference>
<dbReference type="Gene3D" id="3.40.190.10">
    <property type="entry name" value="Periplasmic binding protein-like II"/>
    <property type="match status" value="2"/>
</dbReference>
<accession>A0A9D1J7S2</accession>
<keyword evidence="2" id="KW-0813">Transport</keyword>
<reference evidence="5" key="2">
    <citation type="journal article" date="2021" name="PeerJ">
        <title>Extensive microbial diversity within the chicken gut microbiome revealed by metagenomics and culture.</title>
        <authorList>
            <person name="Gilroy R."/>
            <person name="Ravi A."/>
            <person name="Getino M."/>
            <person name="Pursley I."/>
            <person name="Horton D.L."/>
            <person name="Alikhan N.F."/>
            <person name="Baker D."/>
            <person name="Gharbi K."/>
            <person name="Hall N."/>
            <person name="Watson M."/>
            <person name="Adriaenssens E.M."/>
            <person name="Foster-Nyarko E."/>
            <person name="Jarju S."/>
            <person name="Secka A."/>
            <person name="Antonio M."/>
            <person name="Oren A."/>
            <person name="Chaudhuri R.R."/>
            <person name="La Ragione R."/>
            <person name="Hildebrand F."/>
            <person name="Pallen M.J."/>
        </authorList>
    </citation>
    <scope>NUCLEOTIDE SEQUENCE</scope>
    <source>
        <strain evidence="5">CHK121-14286</strain>
    </source>
</reference>
<dbReference type="GO" id="GO:0015768">
    <property type="term" value="P:maltose transport"/>
    <property type="evidence" value="ECO:0007669"/>
    <property type="project" value="TreeGrafter"/>
</dbReference>
<dbReference type="Pfam" id="PF13416">
    <property type="entry name" value="SBP_bac_8"/>
    <property type="match status" value="1"/>
</dbReference>
<dbReference type="PANTHER" id="PTHR30061">
    <property type="entry name" value="MALTOSE-BINDING PERIPLASMIC PROTEIN"/>
    <property type="match status" value="1"/>
</dbReference>
<feature type="signal peptide" evidence="4">
    <location>
        <begin position="1"/>
        <end position="22"/>
    </location>
</feature>
<name>A0A9D1J7S2_9BACT</name>
<evidence type="ECO:0000313" key="5">
    <source>
        <dbReference type="EMBL" id="HIR65586.1"/>
    </source>
</evidence>
<evidence type="ECO:0000256" key="2">
    <source>
        <dbReference type="ARBA" id="ARBA00022448"/>
    </source>
</evidence>
<comment type="similarity">
    <text evidence="1">Belongs to the bacterial solute-binding protein 1 family.</text>
</comment>
<evidence type="ECO:0000313" key="6">
    <source>
        <dbReference type="Proteomes" id="UP000824200"/>
    </source>
</evidence>
<dbReference type="InterPro" id="IPR006059">
    <property type="entry name" value="SBP"/>
</dbReference>
<protein>
    <submittedName>
        <fullName evidence="5">Extracellular solute-binding protein</fullName>
    </submittedName>
</protein>
<dbReference type="AlphaFoldDB" id="A0A9D1J7S2"/>
<comment type="caution">
    <text evidence="5">The sequence shown here is derived from an EMBL/GenBank/DDBJ whole genome shotgun (WGS) entry which is preliminary data.</text>
</comment>
<reference evidence="5" key="1">
    <citation type="submission" date="2020-10" db="EMBL/GenBank/DDBJ databases">
        <authorList>
            <person name="Gilroy R."/>
        </authorList>
    </citation>
    <scope>NUCLEOTIDE SEQUENCE</scope>
    <source>
        <strain evidence="5">CHK121-14286</strain>
    </source>
</reference>
<keyword evidence="3 4" id="KW-0732">Signal</keyword>
<dbReference type="SUPFAM" id="SSF53850">
    <property type="entry name" value="Periplasmic binding protein-like II"/>
    <property type="match status" value="1"/>
</dbReference>
<evidence type="ECO:0000256" key="1">
    <source>
        <dbReference type="ARBA" id="ARBA00008520"/>
    </source>
</evidence>
<dbReference type="PROSITE" id="PS51257">
    <property type="entry name" value="PROKAR_LIPOPROTEIN"/>
    <property type="match status" value="1"/>
</dbReference>
<evidence type="ECO:0000256" key="3">
    <source>
        <dbReference type="ARBA" id="ARBA00022729"/>
    </source>
</evidence>
<dbReference type="GO" id="GO:0055052">
    <property type="term" value="C:ATP-binding cassette (ABC) transporter complex, substrate-binding subunit-containing"/>
    <property type="evidence" value="ECO:0007669"/>
    <property type="project" value="TreeGrafter"/>
</dbReference>
<dbReference type="PANTHER" id="PTHR30061:SF50">
    <property type="entry name" value="MALTOSE_MALTODEXTRIN-BINDING PERIPLASMIC PROTEIN"/>
    <property type="match status" value="1"/>
</dbReference>
<dbReference type="Proteomes" id="UP000824200">
    <property type="component" value="Unassembled WGS sequence"/>
</dbReference>
<dbReference type="EMBL" id="DVHL01000015">
    <property type="protein sequence ID" value="HIR65586.1"/>
    <property type="molecule type" value="Genomic_DNA"/>
</dbReference>
<dbReference type="GO" id="GO:0042956">
    <property type="term" value="P:maltodextrin transmembrane transport"/>
    <property type="evidence" value="ECO:0007669"/>
    <property type="project" value="TreeGrafter"/>
</dbReference>
<organism evidence="5 6">
    <name type="scientific">Candidatus Fimimonas gallinarum</name>
    <dbReference type="NCBI Taxonomy" id="2840821"/>
    <lineage>
        <taxon>Bacteria</taxon>
        <taxon>Pseudomonadati</taxon>
        <taxon>Myxococcota</taxon>
        <taxon>Myxococcia</taxon>
        <taxon>Myxococcales</taxon>
        <taxon>Cystobacterineae</taxon>
        <taxon>Myxococcaceae</taxon>
        <taxon>Myxococcaceae incertae sedis</taxon>
        <taxon>Candidatus Fimimonas</taxon>
    </lineage>
</organism>